<sequence length="165" mass="17935">VRAADRVAVEAEALLRWERAGFARCPSLLSEREAQMLRRELECVMRTEAQELAALRHQVRVQLGAPAARRCRTRADCRALLRDAEECGEVSFLQYFNLHRASAPLRAAALSARMSFWASKLLGVPQSQPKGAGRASELERAGGSVQTGASQSAGSRGILEGKGCT</sequence>
<comment type="caution">
    <text evidence="2">The sequence shown here is derived from an EMBL/GenBank/DDBJ whole genome shotgun (WGS) entry which is preliminary data.</text>
</comment>
<organism evidence="2 3">
    <name type="scientific">Prorocentrum cordatum</name>
    <dbReference type="NCBI Taxonomy" id="2364126"/>
    <lineage>
        <taxon>Eukaryota</taxon>
        <taxon>Sar</taxon>
        <taxon>Alveolata</taxon>
        <taxon>Dinophyceae</taxon>
        <taxon>Prorocentrales</taxon>
        <taxon>Prorocentraceae</taxon>
        <taxon>Prorocentrum</taxon>
    </lineage>
</organism>
<name>A0ABN9TSD3_9DINO</name>
<keyword evidence="3" id="KW-1185">Reference proteome</keyword>
<protein>
    <submittedName>
        <fullName evidence="2">Uncharacterized protein</fullName>
    </submittedName>
</protein>
<proteinExistence type="predicted"/>
<accession>A0ABN9TSD3</accession>
<feature type="region of interest" description="Disordered" evidence="1">
    <location>
        <begin position="126"/>
        <end position="165"/>
    </location>
</feature>
<gene>
    <name evidence="2" type="ORF">PCOR1329_LOCUS41864</name>
</gene>
<reference evidence="2" key="1">
    <citation type="submission" date="2023-10" db="EMBL/GenBank/DDBJ databases">
        <authorList>
            <person name="Chen Y."/>
            <person name="Shah S."/>
            <person name="Dougan E. K."/>
            <person name="Thang M."/>
            <person name="Chan C."/>
        </authorList>
    </citation>
    <scope>NUCLEOTIDE SEQUENCE [LARGE SCALE GENOMIC DNA]</scope>
</reference>
<evidence type="ECO:0000313" key="2">
    <source>
        <dbReference type="EMBL" id="CAK0849094.1"/>
    </source>
</evidence>
<dbReference type="Proteomes" id="UP001189429">
    <property type="component" value="Unassembled WGS sequence"/>
</dbReference>
<evidence type="ECO:0000313" key="3">
    <source>
        <dbReference type="Proteomes" id="UP001189429"/>
    </source>
</evidence>
<dbReference type="EMBL" id="CAUYUJ010015032">
    <property type="protein sequence ID" value="CAK0849094.1"/>
    <property type="molecule type" value="Genomic_DNA"/>
</dbReference>
<feature type="non-terminal residue" evidence="2">
    <location>
        <position position="1"/>
    </location>
</feature>
<evidence type="ECO:0000256" key="1">
    <source>
        <dbReference type="SAM" id="MobiDB-lite"/>
    </source>
</evidence>
<feature type="compositionally biased region" description="Polar residues" evidence="1">
    <location>
        <begin position="144"/>
        <end position="154"/>
    </location>
</feature>